<dbReference type="EMBL" id="CACSIP010000001">
    <property type="protein sequence ID" value="CAA0080811.1"/>
    <property type="molecule type" value="Genomic_DNA"/>
</dbReference>
<reference evidence="4 5" key="1">
    <citation type="submission" date="2019-11" db="EMBL/GenBank/DDBJ databases">
        <authorList>
            <person name="Holert J."/>
        </authorList>
    </citation>
    <scope>NUCLEOTIDE SEQUENCE [LARGE SCALE GENOMIC DNA]</scope>
    <source>
        <strain evidence="4">BC8_1</strain>
    </source>
</reference>
<dbReference type="Pfam" id="PF18879">
    <property type="entry name" value="EspA_EspE"/>
    <property type="match status" value="1"/>
</dbReference>
<dbReference type="AlphaFoldDB" id="A0A5S9MUC9"/>
<evidence type="ECO:0000259" key="2">
    <source>
        <dbReference type="Pfam" id="PF18879"/>
    </source>
</evidence>
<protein>
    <submittedName>
        <fullName evidence="4">Uncharacterized protein</fullName>
    </submittedName>
</protein>
<dbReference type="Pfam" id="PF22322">
    <property type="entry name" value="DUF6973"/>
    <property type="match status" value="1"/>
</dbReference>
<feature type="domain" description="ESX-1 secretion-associated protein EspA/EspE-like" evidence="2">
    <location>
        <begin position="19"/>
        <end position="100"/>
    </location>
</feature>
<dbReference type="InterPro" id="IPR054246">
    <property type="entry name" value="DUF6973"/>
</dbReference>
<dbReference type="InterPro" id="IPR043796">
    <property type="entry name" value="ESX-1_EspA/EspE-like"/>
</dbReference>
<dbReference type="RefSeq" id="WP_200845826.1">
    <property type="nucleotide sequence ID" value="NZ_CACSIP010000001.1"/>
</dbReference>
<evidence type="ECO:0000256" key="1">
    <source>
        <dbReference type="SAM" id="MobiDB-lite"/>
    </source>
</evidence>
<name>A0A5S9MUC9_MYCVN</name>
<feature type="compositionally biased region" description="Low complexity" evidence="1">
    <location>
        <begin position="369"/>
        <end position="382"/>
    </location>
</feature>
<feature type="region of interest" description="Disordered" evidence="1">
    <location>
        <begin position="352"/>
        <end position="393"/>
    </location>
</feature>
<keyword evidence="5" id="KW-1185">Reference proteome</keyword>
<sequence>MSAVLGAFLSTWSNARQTFGQGAPAPGVVFDQSPQLTRLHSEVSSAKPDAVWSGGAANAYGTVNIGRANVIARMAELDQHLAAQVDRSAAIVTAGRQNLDSVRQWVVSAAAMVPPTALGEQMMLPIVEKGLGQVAGIVETSNAELNLVGAEIDRLAGEYTLLGGHTFKQGPAEAPPPTPDEEKRRRLDEILEKYRVREDPGGTHDFDAPAFLDWLNGEEIPTQQLTQTEIEMLLADPTRITTVMDIRDQATAAAKARFPPPNGSEIDNQTDAFRHAYGSALMTQEFGEEWTAVFTAAHEGREANYQSSESMDLYNNQVGRDIALANPDASPQELADLVQQSVSSGDMVVIGPDGKSLEWSDSTLPIGDSSLSSPGPAGAGAPLPSPYPSVGGS</sequence>
<feature type="domain" description="DUF6973" evidence="3">
    <location>
        <begin position="232"/>
        <end position="345"/>
    </location>
</feature>
<organism evidence="4 5">
    <name type="scientific">Mycolicibacterium vanbaalenii</name>
    <name type="common">Mycobacterium vanbaalenii</name>
    <dbReference type="NCBI Taxonomy" id="110539"/>
    <lineage>
        <taxon>Bacteria</taxon>
        <taxon>Bacillati</taxon>
        <taxon>Actinomycetota</taxon>
        <taxon>Actinomycetes</taxon>
        <taxon>Mycobacteriales</taxon>
        <taxon>Mycobacteriaceae</taxon>
        <taxon>Mycolicibacterium</taxon>
    </lineage>
</organism>
<proteinExistence type="predicted"/>
<gene>
    <name evidence="4" type="ORF">AELLOGFF_00283</name>
</gene>
<accession>A0A5S9MUC9</accession>
<evidence type="ECO:0000259" key="3">
    <source>
        <dbReference type="Pfam" id="PF22322"/>
    </source>
</evidence>
<dbReference type="Proteomes" id="UP000430146">
    <property type="component" value="Unassembled WGS sequence"/>
</dbReference>
<evidence type="ECO:0000313" key="4">
    <source>
        <dbReference type="EMBL" id="CAA0080811.1"/>
    </source>
</evidence>
<evidence type="ECO:0000313" key="5">
    <source>
        <dbReference type="Proteomes" id="UP000430146"/>
    </source>
</evidence>